<evidence type="ECO:0000259" key="3">
    <source>
        <dbReference type="PROSITE" id="PS50118"/>
    </source>
</evidence>
<keyword evidence="1" id="KW-0238">DNA-binding</keyword>
<keyword evidence="1" id="KW-0539">Nucleus</keyword>
<dbReference type="PANTHER" id="PTHR46232:SF1">
    <property type="entry name" value="SWI_SNF-RELATED MATRIX-ASSOCIATED ACTIN-DEPENDENT REGULATOR OF CHROMATIN SUBFAMILY E MEMBER 1"/>
    <property type="match status" value="1"/>
</dbReference>
<accession>A0ABQ8IYD9</accession>
<dbReference type="PANTHER" id="PTHR46232">
    <property type="entry name" value="SMARCE1 REGULATOR OF CHROMATIN"/>
    <property type="match status" value="1"/>
</dbReference>
<reference evidence="4 5" key="1">
    <citation type="journal article" date="2018" name="J. Allergy Clin. Immunol.">
        <title>High-quality assembly of Dermatophagoides pteronyssinus genome and transcriptome reveals a wide range of novel allergens.</title>
        <authorList>
            <person name="Liu X.Y."/>
            <person name="Yang K.Y."/>
            <person name="Wang M.Q."/>
            <person name="Kwok J.S."/>
            <person name="Zeng X."/>
            <person name="Yang Z."/>
            <person name="Xiao X.J."/>
            <person name="Lau C.P."/>
            <person name="Li Y."/>
            <person name="Huang Z.M."/>
            <person name="Ba J.G."/>
            <person name="Yim A.K."/>
            <person name="Ouyang C.Y."/>
            <person name="Ngai S.M."/>
            <person name="Chan T.F."/>
            <person name="Leung E.L."/>
            <person name="Liu L."/>
            <person name="Liu Z.G."/>
            <person name="Tsui S.K."/>
        </authorList>
    </citation>
    <scope>NUCLEOTIDE SEQUENCE [LARGE SCALE GENOMIC DNA]</scope>
    <source>
        <strain evidence="4">Derp</strain>
    </source>
</reference>
<dbReference type="SMART" id="SM00398">
    <property type="entry name" value="HMG"/>
    <property type="match status" value="1"/>
</dbReference>
<feature type="region of interest" description="Disordered" evidence="2">
    <location>
        <begin position="1"/>
        <end position="24"/>
    </location>
</feature>
<feature type="compositionally biased region" description="Basic residues" evidence="2">
    <location>
        <begin position="135"/>
        <end position="144"/>
    </location>
</feature>
<protein>
    <submittedName>
        <fullName evidence="4">High mobility group</fullName>
    </submittedName>
</protein>
<feature type="domain" description="HMG box" evidence="3">
    <location>
        <begin position="41"/>
        <end position="109"/>
    </location>
</feature>
<evidence type="ECO:0000313" key="5">
    <source>
        <dbReference type="Proteomes" id="UP000887458"/>
    </source>
</evidence>
<dbReference type="CDD" id="cd21983">
    <property type="entry name" value="HMG-box_SMARCE1"/>
    <property type="match status" value="1"/>
</dbReference>
<proteinExistence type="predicted"/>
<feature type="region of interest" description="Disordered" evidence="2">
    <location>
        <begin position="303"/>
        <end position="346"/>
    </location>
</feature>
<comment type="caution">
    <text evidence="4">The sequence shown here is derived from an EMBL/GenBank/DDBJ whole genome shotgun (WGS) entry which is preliminary data.</text>
</comment>
<dbReference type="Pfam" id="PF00505">
    <property type="entry name" value="HMG_box"/>
    <property type="match status" value="1"/>
</dbReference>
<keyword evidence="5" id="KW-1185">Reference proteome</keyword>
<dbReference type="EMBL" id="NJHN03000099">
    <property type="protein sequence ID" value="KAH9415285.1"/>
    <property type="molecule type" value="Genomic_DNA"/>
</dbReference>
<feature type="region of interest" description="Disordered" evidence="2">
    <location>
        <begin position="128"/>
        <end position="160"/>
    </location>
</feature>
<feature type="compositionally biased region" description="Low complexity" evidence="2">
    <location>
        <begin position="309"/>
        <end position="319"/>
    </location>
</feature>
<dbReference type="InterPro" id="IPR036910">
    <property type="entry name" value="HMG_box_dom_sf"/>
</dbReference>
<feature type="compositionally biased region" description="Basic and acidic residues" evidence="2">
    <location>
        <begin position="320"/>
        <end position="334"/>
    </location>
</feature>
<dbReference type="Proteomes" id="UP000887458">
    <property type="component" value="Unassembled WGS sequence"/>
</dbReference>
<feature type="compositionally biased region" description="Low complexity" evidence="2">
    <location>
        <begin position="335"/>
        <end position="346"/>
    </location>
</feature>
<evidence type="ECO:0000256" key="1">
    <source>
        <dbReference type="PROSITE-ProRule" id="PRU00267"/>
    </source>
</evidence>
<evidence type="ECO:0000256" key="2">
    <source>
        <dbReference type="SAM" id="MobiDB-lite"/>
    </source>
</evidence>
<sequence>MSVNPFMPSTHGHPNFNPSKSVSTKNYSIEMPRATKQPKPPDKPLIPYMRYSKKVWDDVKAQYSDLKVWEISKIVGQMWRDLDENEKQKYIEEFEVEKLEYNELLKQYHSSPAYQSWIASLKTKENEEREGVMMNKKRDKRSHNQMHNSPQRSDGRFSLQPLESSDENDEYFSAKHLAAARYYRNNKLVNDIFTETVVPESRHAFDVKVQVLRRQVDSLTVYQKKMVDELQQIEERFQQKKHSLLESSERFQNEMNKRFAQNDLDTTLKDHYRRTLIKTMEMMKGEQQQQQDNNTNVIKPNETQQQNLSSSSITTNHESSPNDDKIIINGDEKTNGNSSNHSNDNN</sequence>
<name>A0ABQ8IYD9_DERPT</name>
<dbReference type="InterPro" id="IPR009071">
    <property type="entry name" value="HMG_box_dom"/>
</dbReference>
<dbReference type="PROSITE" id="PS50118">
    <property type="entry name" value="HMG_BOX_2"/>
    <property type="match status" value="1"/>
</dbReference>
<dbReference type="SUPFAM" id="SSF47095">
    <property type="entry name" value="HMG-box"/>
    <property type="match status" value="1"/>
</dbReference>
<gene>
    <name evidence="4" type="primary">SMARCE1</name>
    <name evidence="4" type="ORF">DERP_006379</name>
</gene>
<evidence type="ECO:0000313" key="4">
    <source>
        <dbReference type="EMBL" id="KAH9415285.1"/>
    </source>
</evidence>
<feature type="DNA-binding region" description="HMG box" evidence="1">
    <location>
        <begin position="41"/>
        <end position="109"/>
    </location>
</feature>
<dbReference type="Gene3D" id="1.10.30.10">
    <property type="entry name" value="High mobility group box domain"/>
    <property type="match status" value="1"/>
</dbReference>
<organism evidence="4 5">
    <name type="scientific">Dermatophagoides pteronyssinus</name>
    <name type="common">European house dust mite</name>
    <dbReference type="NCBI Taxonomy" id="6956"/>
    <lineage>
        <taxon>Eukaryota</taxon>
        <taxon>Metazoa</taxon>
        <taxon>Ecdysozoa</taxon>
        <taxon>Arthropoda</taxon>
        <taxon>Chelicerata</taxon>
        <taxon>Arachnida</taxon>
        <taxon>Acari</taxon>
        <taxon>Acariformes</taxon>
        <taxon>Sarcoptiformes</taxon>
        <taxon>Astigmata</taxon>
        <taxon>Psoroptidia</taxon>
        <taxon>Analgoidea</taxon>
        <taxon>Pyroglyphidae</taxon>
        <taxon>Dermatophagoidinae</taxon>
        <taxon>Dermatophagoides</taxon>
    </lineage>
</organism>
<reference evidence="4 5" key="2">
    <citation type="journal article" date="2022" name="Mol. Biol. Evol.">
        <title>Comparative Genomics Reveals Insights into the Divergent Evolution of Astigmatic Mites and Household Pest Adaptations.</title>
        <authorList>
            <person name="Xiong Q."/>
            <person name="Wan A.T."/>
            <person name="Liu X."/>
            <person name="Fung C.S."/>
            <person name="Xiao X."/>
            <person name="Malainual N."/>
            <person name="Hou J."/>
            <person name="Wang L."/>
            <person name="Wang M."/>
            <person name="Yang K.Y."/>
            <person name="Cui Y."/>
            <person name="Leung E.L."/>
            <person name="Nong W."/>
            <person name="Shin S.K."/>
            <person name="Au S.W."/>
            <person name="Jeong K.Y."/>
            <person name="Chew F.T."/>
            <person name="Hui J.H."/>
            <person name="Leung T.F."/>
            <person name="Tungtrongchitr A."/>
            <person name="Zhong N."/>
            <person name="Liu Z."/>
            <person name="Tsui S.K."/>
        </authorList>
    </citation>
    <scope>NUCLEOTIDE SEQUENCE [LARGE SCALE GENOMIC DNA]</scope>
    <source>
        <strain evidence="4">Derp</strain>
    </source>
</reference>